<feature type="signal peptide" evidence="1">
    <location>
        <begin position="1"/>
        <end position="21"/>
    </location>
</feature>
<evidence type="ECO:0000256" key="1">
    <source>
        <dbReference type="SAM" id="SignalP"/>
    </source>
</evidence>
<dbReference type="RefSeq" id="WP_268171951.1">
    <property type="nucleotide sequence ID" value="NZ_CP113432.1"/>
</dbReference>
<accession>A0ABY6ZSQ0</accession>
<protein>
    <submittedName>
        <fullName evidence="2">Uncharacterized protein</fullName>
    </submittedName>
</protein>
<evidence type="ECO:0000313" key="2">
    <source>
        <dbReference type="EMBL" id="WAI47826.1"/>
    </source>
</evidence>
<proteinExistence type="predicted"/>
<keyword evidence="1" id="KW-0732">Signal</keyword>
<gene>
    <name evidence="2" type="ORF">OU419_18850</name>
</gene>
<dbReference type="Proteomes" id="UP001163624">
    <property type="component" value="Chromosome"/>
</dbReference>
<keyword evidence="3" id="KW-1185">Reference proteome</keyword>
<dbReference type="EMBL" id="CP113432">
    <property type="protein sequence ID" value="WAI47826.1"/>
    <property type="molecule type" value="Genomic_DNA"/>
</dbReference>
<reference evidence="2" key="1">
    <citation type="submission" date="2022-11" db="EMBL/GenBank/DDBJ databases">
        <title>Pseudomonas triclosanedens sp. nov., a triclosan degrader isolated from activated sludge.</title>
        <authorList>
            <person name="Yin Y."/>
            <person name="Lu Z."/>
        </authorList>
    </citation>
    <scope>NUCLEOTIDE SEQUENCE</scope>
    <source>
        <strain evidence="2">ZM23</strain>
    </source>
</reference>
<organism evidence="2 3">
    <name type="scientific">Pseudomonas triclosanedens</name>
    <dbReference type="NCBI Taxonomy" id="2961893"/>
    <lineage>
        <taxon>Bacteria</taxon>
        <taxon>Pseudomonadati</taxon>
        <taxon>Pseudomonadota</taxon>
        <taxon>Gammaproteobacteria</taxon>
        <taxon>Pseudomonadales</taxon>
        <taxon>Pseudomonadaceae</taxon>
        <taxon>Pseudomonas</taxon>
    </lineage>
</organism>
<evidence type="ECO:0000313" key="3">
    <source>
        <dbReference type="Proteomes" id="UP001163624"/>
    </source>
</evidence>
<sequence length="43" mass="4666">MHLLIATLFSVLLFPFAPAMADSGGDIVFQAMQERTASATRHC</sequence>
<feature type="chain" id="PRO_5047076672" evidence="1">
    <location>
        <begin position="22"/>
        <end position="43"/>
    </location>
</feature>
<name>A0ABY6ZSQ0_9PSED</name>